<evidence type="ECO:0000259" key="1">
    <source>
        <dbReference type="Pfam" id="PF18813"/>
    </source>
</evidence>
<name>A0ABR7IBF9_9FIRM</name>
<sequence>MCIVSFKERVKNEAIANAGLYEANFINFEYLICSEAFDDLYHIIKSDKGNYLHLIGIHTNLTAEDFFDKCYDGQLKEEDFDFIKPNKSEKSVKGSVREKVNVLPYMVRLFEQKLYAEDNFKKNKIECAFATAENKYTLGFAVSGRPKSLLKGNKLETTKAKEVDLIFKKVRSSEMPYSELIYGNVADIMKYKEKIADLISEDFLD</sequence>
<gene>
    <name evidence="2" type="ORF">H8Z76_09720</name>
</gene>
<dbReference type="Proteomes" id="UP000621540">
    <property type="component" value="Unassembled WGS sequence"/>
</dbReference>
<dbReference type="Pfam" id="PF18813">
    <property type="entry name" value="PBECR4"/>
    <property type="match status" value="1"/>
</dbReference>
<proteinExistence type="predicted"/>
<evidence type="ECO:0000313" key="3">
    <source>
        <dbReference type="Proteomes" id="UP000621540"/>
    </source>
</evidence>
<dbReference type="RefSeq" id="WP_186982365.1">
    <property type="nucleotide sequence ID" value="NZ_JACOQH010000006.1"/>
</dbReference>
<organism evidence="2 3">
    <name type="scientific">Roseburia yibonii</name>
    <dbReference type="NCBI Taxonomy" id="2763063"/>
    <lineage>
        <taxon>Bacteria</taxon>
        <taxon>Bacillati</taxon>
        <taxon>Bacillota</taxon>
        <taxon>Clostridia</taxon>
        <taxon>Lachnospirales</taxon>
        <taxon>Lachnospiraceae</taxon>
        <taxon>Roseburia</taxon>
    </lineage>
</organism>
<dbReference type="EMBL" id="JACOQH010000006">
    <property type="protein sequence ID" value="MBC5754283.1"/>
    <property type="molecule type" value="Genomic_DNA"/>
</dbReference>
<accession>A0ABR7IBF9</accession>
<evidence type="ECO:0000313" key="2">
    <source>
        <dbReference type="EMBL" id="MBC5754283.1"/>
    </source>
</evidence>
<comment type="caution">
    <text evidence="2">The sequence shown here is derived from an EMBL/GenBank/DDBJ whole genome shotgun (WGS) entry which is preliminary data.</text>
</comment>
<feature type="domain" description="Phage-Barnase-EndoU-ColicinE5/D-RelE like nuclease 4" evidence="1">
    <location>
        <begin position="18"/>
        <end position="171"/>
    </location>
</feature>
<protein>
    <recommendedName>
        <fullName evidence="1">Phage-Barnase-EndoU-ColicinE5/D-RelE like nuclease 4 domain-containing protein</fullName>
    </recommendedName>
</protein>
<dbReference type="InterPro" id="IPR041420">
    <property type="entry name" value="PBECR4"/>
</dbReference>
<keyword evidence="3" id="KW-1185">Reference proteome</keyword>
<reference evidence="2 3" key="1">
    <citation type="submission" date="2020-08" db="EMBL/GenBank/DDBJ databases">
        <title>Genome public.</title>
        <authorList>
            <person name="Liu C."/>
            <person name="Sun Q."/>
        </authorList>
    </citation>
    <scope>NUCLEOTIDE SEQUENCE [LARGE SCALE GENOMIC DNA]</scope>
    <source>
        <strain evidence="2 3">BX0805</strain>
    </source>
</reference>